<dbReference type="CDD" id="cd07989">
    <property type="entry name" value="LPLAT_AGPAT-like"/>
    <property type="match status" value="1"/>
</dbReference>
<dbReference type="Pfam" id="PF01553">
    <property type="entry name" value="Acyltransferase"/>
    <property type="match status" value="1"/>
</dbReference>
<organism evidence="5 6">
    <name type="scientific">Thiothrix lacustris</name>
    <dbReference type="NCBI Taxonomy" id="525917"/>
    <lineage>
        <taxon>Bacteria</taxon>
        <taxon>Pseudomonadati</taxon>
        <taxon>Pseudomonadota</taxon>
        <taxon>Gammaproteobacteria</taxon>
        <taxon>Thiotrichales</taxon>
        <taxon>Thiotrichaceae</taxon>
        <taxon>Thiothrix</taxon>
    </lineage>
</organism>
<accession>A0A1Y1QEX6</accession>
<evidence type="ECO:0000313" key="6">
    <source>
        <dbReference type="Proteomes" id="UP000192491"/>
    </source>
</evidence>
<name>A0A1Y1QEX6_9GAMM</name>
<comment type="pathway">
    <text evidence="1">Lipid metabolism.</text>
</comment>
<proteinExistence type="predicted"/>
<dbReference type="GO" id="GO:0003841">
    <property type="term" value="F:1-acylglycerol-3-phosphate O-acyltransferase activity"/>
    <property type="evidence" value="ECO:0007669"/>
    <property type="project" value="TreeGrafter"/>
</dbReference>
<evidence type="ECO:0000259" key="4">
    <source>
        <dbReference type="SMART" id="SM00563"/>
    </source>
</evidence>
<dbReference type="SMART" id="SM00563">
    <property type="entry name" value="PlsC"/>
    <property type="match status" value="1"/>
</dbReference>
<evidence type="ECO:0000313" key="5">
    <source>
        <dbReference type="EMBL" id="OQX04098.1"/>
    </source>
</evidence>
<evidence type="ECO:0000256" key="1">
    <source>
        <dbReference type="ARBA" id="ARBA00005189"/>
    </source>
</evidence>
<dbReference type="PANTHER" id="PTHR10434:SF11">
    <property type="entry name" value="1-ACYL-SN-GLYCEROL-3-PHOSPHATE ACYLTRANSFERASE"/>
    <property type="match status" value="1"/>
</dbReference>
<evidence type="ECO:0000256" key="2">
    <source>
        <dbReference type="ARBA" id="ARBA00022679"/>
    </source>
</evidence>
<sequence length="213" mass="23513">MSMLKRVFFLLLVRPLILFVTGLHIVGRENLPQHIPCIIAANHNSHMDTLVLMSLFPLARLPRVRPVAAADYFLKNKWVAWFSTQFIGIIPISRKATSAHDSPLAAVNQALAAGQTIIIFPEGSRGQAETLSPFKTGVAHLAKAFPHIPVVPVYIDGAGKVLPKGEALFVPFVMDVHIGEPLYYSHKNSQAFVEQLATRIQQLRGFTGNEEQS</sequence>
<keyword evidence="3 5" id="KW-0012">Acyltransferase</keyword>
<comment type="caution">
    <text evidence="5">The sequence shown here is derived from an EMBL/GenBank/DDBJ whole genome shotgun (WGS) entry which is preliminary data.</text>
</comment>
<evidence type="ECO:0000256" key="3">
    <source>
        <dbReference type="ARBA" id="ARBA00023315"/>
    </source>
</evidence>
<dbReference type="InterPro" id="IPR002123">
    <property type="entry name" value="Plipid/glycerol_acylTrfase"/>
</dbReference>
<dbReference type="Proteomes" id="UP000192491">
    <property type="component" value="Unassembled WGS sequence"/>
</dbReference>
<dbReference type="SUPFAM" id="SSF69593">
    <property type="entry name" value="Glycerol-3-phosphate (1)-acyltransferase"/>
    <property type="match status" value="1"/>
</dbReference>
<protein>
    <submittedName>
        <fullName evidence="5">1-acyl-sn-glycerol-3-phosphate acyltransferase</fullName>
    </submittedName>
</protein>
<dbReference type="EMBL" id="MTEJ01000359">
    <property type="protein sequence ID" value="OQX04098.1"/>
    <property type="molecule type" value="Genomic_DNA"/>
</dbReference>
<gene>
    <name evidence="5" type="ORF">BWK73_37315</name>
</gene>
<feature type="domain" description="Phospholipid/glycerol acyltransferase" evidence="4">
    <location>
        <begin position="37"/>
        <end position="158"/>
    </location>
</feature>
<dbReference type="GO" id="GO:0006654">
    <property type="term" value="P:phosphatidic acid biosynthetic process"/>
    <property type="evidence" value="ECO:0007669"/>
    <property type="project" value="TreeGrafter"/>
</dbReference>
<dbReference type="AlphaFoldDB" id="A0A1Y1QEX6"/>
<reference evidence="5 6" key="1">
    <citation type="submission" date="2017-01" db="EMBL/GenBank/DDBJ databases">
        <title>Novel large sulfur bacteria in the metagenomes of groundwater-fed chemosynthetic microbial mats in the Lake Huron basin.</title>
        <authorList>
            <person name="Sharrar A.M."/>
            <person name="Flood B.E."/>
            <person name="Bailey J.V."/>
            <person name="Jones D.S."/>
            <person name="Biddanda B."/>
            <person name="Ruberg S.A."/>
            <person name="Marcus D.N."/>
            <person name="Dick G.J."/>
        </authorList>
    </citation>
    <scope>NUCLEOTIDE SEQUENCE [LARGE SCALE GENOMIC DNA]</scope>
    <source>
        <strain evidence="5">A8</strain>
    </source>
</reference>
<keyword evidence="2 5" id="KW-0808">Transferase</keyword>
<dbReference type="PANTHER" id="PTHR10434">
    <property type="entry name" value="1-ACYL-SN-GLYCEROL-3-PHOSPHATE ACYLTRANSFERASE"/>
    <property type="match status" value="1"/>
</dbReference>